<dbReference type="Proteomes" id="UP001358586">
    <property type="component" value="Chromosome 2"/>
</dbReference>
<proteinExistence type="predicted"/>
<feature type="compositionally biased region" description="Polar residues" evidence="1">
    <location>
        <begin position="125"/>
        <end position="136"/>
    </location>
</feature>
<feature type="compositionally biased region" description="Polar residues" evidence="1">
    <location>
        <begin position="29"/>
        <end position="41"/>
    </location>
</feature>
<dbReference type="EMBL" id="JARKNE010000002">
    <property type="protein sequence ID" value="KAK5842068.1"/>
    <property type="molecule type" value="Genomic_DNA"/>
</dbReference>
<accession>A0ABR0QRW3</accession>
<gene>
    <name evidence="2" type="ORF">PVK06_004396</name>
</gene>
<protein>
    <submittedName>
        <fullName evidence="2">Uncharacterized protein</fullName>
    </submittedName>
</protein>
<evidence type="ECO:0000256" key="1">
    <source>
        <dbReference type="SAM" id="MobiDB-lite"/>
    </source>
</evidence>
<feature type="region of interest" description="Disordered" evidence="1">
    <location>
        <begin position="124"/>
        <end position="145"/>
    </location>
</feature>
<name>A0ABR0QRW3_GOSAR</name>
<comment type="caution">
    <text evidence="2">The sequence shown here is derived from an EMBL/GenBank/DDBJ whole genome shotgun (WGS) entry which is preliminary data.</text>
</comment>
<feature type="region of interest" description="Disordered" evidence="1">
    <location>
        <begin position="29"/>
        <end position="52"/>
    </location>
</feature>
<reference evidence="2 3" key="1">
    <citation type="submission" date="2023-03" db="EMBL/GenBank/DDBJ databases">
        <title>WGS of Gossypium arboreum.</title>
        <authorList>
            <person name="Yu D."/>
        </authorList>
    </citation>
    <scope>NUCLEOTIDE SEQUENCE [LARGE SCALE GENOMIC DNA]</scope>
    <source>
        <tissue evidence="2">Leaf</tissue>
    </source>
</reference>
<keyword evidence="3" id="KW-1185">Reference proteome</keyword>
<sequence>MEIGIEIARPIHDNRSTNNKISLTLRENTAGSNEGRSQCATSGPIEETTRNLNKEESDLTCCNDNNKESDFLCKLDLLRDLSHGVVGNHEGHSTQPNLQSLQEIIKLPTTDILDTTKHSAVLFKENSQGTKEGSIQKNRDKIGEH</sequence>
<evidence type="ECO:0000313" key="3">
    <source>
        <dbReference type="Proteomes" id="UP001358586"/>
    </source>
</evidence>
<organism evidence="2 3">
    <name type="scientific">Gossypium arboreum</name>
    <name type="common">Tree cotton</name>
    <name type="synonym">Gossypium nanking</name>
    <dbReference type="NCBI Taxonomy" id="29729"/>
    <lineage>
        <taxon>Eukaryota</taxon>
        <taxon>Viridiplantae</taxon>
        <taxon>Streptophyta</taxon>
        <taxon>Embryophyta</taxon>
        <taxon>Tracheophyta</taxon>
        <taxon>Spermatophyta</taxon>
        <taxon>Magnoliopsida</taxon>
        <taxon>eudicotyledons</taxon>
        <taxon>Gunneridae</taxon>
        <taxon>Pentapetalae</taxon>
        <taxon>rosids</taxon>
        <taxon>malvids</taxon>
        <taxon>Malvales</taxon>
        <taxon>Malvaceae</taxon>
        <taxon>Malvoideae</taxon>
        <taxon>Gossypium</taxon>
    </lineage>
</organism>
<evidence type="ECO:0000313" key="2">
    <source>
        <dbReference type="EMBL" id="KAK5842068.1"/>
    </source>
</evidence>